<dbReference type="CDD" id="cd06578">
    <property type="entry name" value="HemD"/>
    <property type="match status" value="1"/>
</dbReference>
<sequence length="216" mass="24787">MPTVLSTKNLAVNQKELLLNSGIGLVEYDAINIKFIDFNLENVFVKNAIFTSKNAVRAIEKKDLQIENCFCVGEKTRAYLEERNFKVLENAENAKDLALKIVTHHNEREFQFFSGNKRREELPDLFRRKNIKYKEVKVYKTELNLKNFDSEFDGILFFSPSGVQSFTNNNKISTTAFCIGETTASEVKKYTETIIVATKPTIENVIAKVVSHFKNK</sequence>
<name>A0A1H1N5X5_9FLAO</name>
<dbReference type="PANTHER" id="PTHR12390:SF0">
    <property type="entry name" value="UROPORPHYRINOGEN-III SYNTHASE"/>
    <property type="match status" value="1"/>
</dbReference>
<evidence type="ECO:0000313" key="2">
    <source>
        <dbReference type="EMBL" id="SDR94386.1"/>
    </source>
</evidence>
<dbReference type="Pfam" id="PF02602">
    <property type="entry name" value="HEM4"/>
    <property type="match status" value="1"/>
</dbReference>
<dbReference type="PANTHER" id="PTHR12390">
    <property type="entry name" value="UROPORPHYRINOGEN III SYNTHASE"/>
    <property type="match status" value="1"/>
</dbReference>
<accession>A0A1H1N5X5</accession>
<dbReference type="InterPro" id="IPR036108">
    <property type="entry name" value="4pyrrol_syn_uPrphyn_synt_sf"/>
</dbReference>
<evidence type="ECO:0000313" key="3">
    <source>
        <dbReference type="Proteomes" id="UP000198858"/>
    </source>
</evidence>
<feature type="domain" description="Tetrapyrrole biosynthesis uroporphyrinogen III synthase" evidence="1">
    <location>
        <begin position="18"/>
        <end position="206"/>
    </location>
</feature>
<dbReference type="EMBL" id="LT629745">
    <property type="protein sequence ID" value="SDR94386.1"/>
    <property type="molecule type" value="Genomic_DNA"/>
</dbReference>
<gene>
    <name evidence="2" type="ORF">SAMN04488552_1594</name>
</gene>
<proteinExistence type="predicted"/>
<organism evidence="2 3">
    <name type="scientific">Christiangramia echinicola</name>
    <dbReference type="NCBI Taxonomy" id="279359"/>
    <lineage>
        <taxon>Bacteria</taxon>
        <taxon>Pseudomonadati</taxon>
        <taxon>Bacteroidota</taxon>
        <taxon>Flavobacteriia</taxon>
        <taxon>Flavobacteriales</taxon>
        <taxon>Flavobacteriaceae</taxon>
        <taxon>Christiangramia</taxon>
    </lineage>
</organism>
<evidence type="ECO:0000259" key="1">
    <source>
        <dbReference type="Pfam" id="PF02602"/>
    </source>
</evidence>
<dbReference type="STRING" id="1250231.SAMN04488552_1594"/>
<dbReference type="AlphaFoldDB" id="A0A1H1N5X5"/>
<dbReference type="InterPro" id="IPR003754">
    <property type="entry name" value="4pyrrol_synth_uPrphyn_synth"/>
</dbReference>
<dbReference type="GO" id="GO:0006780">
    <property type="term" value="P:uroporphyrinogen III biosynthetic process"/>
    <property type="evidence" value="ECO:0007669"/>
    <property type="project" value="InterPro"/>
</dbReference>
<protein>
    <submittedName>
        <fullName evidence="2">Uroporphyrinogen-III synthase</fullName>
    </submittedName>
</protein>
<dbReference type="SUPFAM" id="SSF69618">
    <property type="entry name" value="HemD-like"/>
    <property type="match status" value="1"/>
</dbReference>
<keyword evidence="3" id="KW-1185">Reference proteome</keyword>
<dbReference type="RefSeq" id="WP_089661956.1">
    <property type="nucleotide sequence ID" value="NZ_LT629745.1"/>
</dbReference>
<dbReference type="Gene3D" id="3.40.50.10090">
    <property type="match status" value="2"/>
</dbReference>
<dbReference type="GO" id="GO:0004852">
    <property type="term" value="F:uroporphyrinogen-III synthase activity"/>
    <property type="evidence" value="ECO:0007669"/>
    <property type="project" value="InterPro"/>
</dbReference>
<reference evidence="2 3" key="1">
    <citation type="submission" date="2016-10" db="EMBL/GenBank/DDBJ databases">
        <authorList>
            <person name="Varghese N."/>
            <person name="Submissions S."/>
        </authorList>
    </citation>
    <scope>NUCLEOTIDE SEQUENCE [LARGE SCALE GENOMIC DNA]</scope>
    <source>
        <strain evidence="2 3">Mar_2010_102</strain>
    </source>
</reference>
<dbReference type="GO" id="GO:0005829">
    <property type="term" value="C:cytosol"/>
    <property type="evidence" value="ECO:0007669"/>
    <property type="project" value="TreeGrafter"/>
</dbReference>
<dbReference type="Proteomes" id="UP000198858">
    <property type="component" value="Chromosome I"/>
</dbReference>
<dbReference type="InterPro" id="IPR039793">
    <property type="entry name" value="UROS/Hem4"/>
</dbReference>